<reference evidence="2 3" key="1">
    <citation type="submission" date="2024-09" db="EMBL/GenBank/DDBJ databases">
        <authorList>
            <person name="Sun Q."/>
            <person name="Mori K."/>
        </authorList>
    </citation>
    <scope>NUCLEOTIDE SEQUENCE [LARGE SCALE GENOMIC DNA]</scope>
    <source>
        <strain evidence="2 3">JCM 3028</strain>
    </source>
</reference>
<dbReference type="Gene3D" id="3.30.1310.10">
    <property type="entry name" value="Nucleoid-associated protein YbaB-like domain"/>
    <property type="match status" value="1"/>
</dbReference>
<dbReference type="InterPro" id="IPR004401">
    <property type="entry name" value="YbaB/EbfC"/>
</dbReference>
<organism evidence="2 3">
    <name type="scientific">Streptosporangium vulgare</name>
    <dbReference type="NCBI Taxonomy" id="46190"/>
    <lineage>
        <taxon>Bacteria</taxon>
        <taxon>Bacillati</taxon>
        <taxon>Actinomycetota</taxon>
        <taxon>Actinomycetes</taxon>
        <taxon>Streptosporangiales</taxon>
        <taxon>Streptosporangiaceae</taxon>
        <taxon>Streptosporangium</taxon>
    </lineage>
</organism>
<evidence type="ECO:0000313" key="3">
    <source>
        <dbReference type="Proteomes" id="UP001589610"/>
    </source>
</evidence>
<comment type="caution">
    <text evidence="2">The sequence shown here is derived from an EMBL/GenBank/DDBJ whole genome shotgun (WGS) entry which is preliminary data.</text>
</comment>
<dbReference type="Pfam" id="PF02575">
    <property type="entry name" value="YbaB_DNA_bd"/>
    <property type="match status" value="1"/>
</dbReference>
<dbReference type="EMBL" id="JBHMBS010000019">
    <property type="protein sequence ID" value="MFB9679933.1"/>
    <property type="molecule type" value="Genomic_DNA"/>
</dbReference>
<dbReference type="SUPFAM" id="SSF82607">
    <property type="entry name" value="YbaB-like"/>
    <property type="match status" value="1"/>
</dbReference>
<dbReference type="RefSeq" id="WP_344746032.1">
    <property type="nucleotide sequence ID" value="NZ_BAAAWW010000082.1"/>
</dbReference>
<proteinExistence type="predicted"/>
<dbReference type="InterPro" id="IPR036894">
    <property type="entry name" value="YbaB-like_sf"/>
</dbReference>
<evidence type="ECO:0000256" key="1">
    <source>
        <dbReference type="SAM" id="MobiDB-lite"/>
    </source>
</evidence>
<feature type="compositionally biased region" description="Low complexity" evidence="1">
    <location>
        <begin position="9"/>
        <end position="19"/>
    </location>
</feature>
<accession>A0ABV5TLE7</accession>
<dbReference type="Proteomes" id="UP001589610">
    <property type="component" value="Unassembled WGS sequence"/>
</dbReference>
<name>A0ABV5TLE7_9ACTN</name>
<protein>
    <submittedName>
        <fullName evidence="2">YbaB/EbfC family nucleoid-associated protein</fullName>
    </submittedName>
</protein>
<evidence type="ECO:0000313" key="2">
    <source>
        <dbReference type="EMBL" id="MFB9679933.1"/>
    </source>
</evidence>
<sequence>MSDLDHGNPRPGNPGNPENLSLEDLDAVVRQSEETLRRLGGVFGELETVTGEGSGAGGLARALVDGTGRIKEITLEPRIMRLDSQAVAEAVTEAVRAAQEAAGRANEELLRAATGGDPLPLDMADARRRFEDIGQDLVRTLDDLTRD</sequence>
<keyword evidence="3" id="KW-1185">Reference proteome</keyword>
<feature type="region of interest" description="Disordered" evidence="1">
    <location>
        <begin position="1"/>
        <end position="22"/>
    </location>
</feature>
<gene>
    <name evidence="2" type="ORF">ACFFRH_31005</name>
</gene>